<comment type="caution">
    <text evidence="1">The sequence shown here is derived from an EMBL/GenBank/DDBJ whole genome shotgun (WGS) entry which is preliminary data.</text>
</comment>
<feature type="non-terminal residue" evidence="1">
    <location>
        <position position="1"/>
    </location>
</feature>
<evidence type="ECO:0000313" key="1">
    <source>
        <dbReference type="EMBL" id="CAF4232149.1"/>
    </source>
</evidence>
<proteinExistence type="predicted"/>
<dbReference type="EMBL" id="CAJOBD010019014">
    <property type="protein sequence ID" value="CAF4232149.1"/>
    <property type="molecule type" value="Genomic_DNA"/>
</dbReference>
<organism evidence="1 2">
    <name type="scientific">Rotaria sordida</name>
    <dbReference type="NCBI Taxonomy" id="392033"/>
    <lineage>
        <taxon>Eukaryota</taxon>
        <taxon>Metazoa</taxon>
        <taxon>Spiralia</taxon>
        <taxon>Gnathifera</taxon>
        <taxon>Rotifera</taxon>
        <taxon>Eurotatoria</taxon>
        <taxon>Bdelloidea</taxon>
        <taxon>Philodinida</taxon>
        <taxon>Philodinidae</taxon>
        <taxon>Rotaria</taxon>
    </lineage>
</organism>
<dbReference type="AlphaFoldDB" id="A0A820DHR1"/>
<gene>
    <name evidence="1" type="ORF">JBS370_LOCUS37923</name>
</gene>
<sequence length="52" mass="5593">QSSVIALRSVAKCAKEKGPIIEQDIADLVYSSEDGNTELNEDLKSVGENQSL</sequence>
<evidence type="ECO:0000313" key="2">
    <source>
        <dbReference type="Proteomes" id="UP000663836"/>
    </source>
</evidence>
<accession>A0A820DHR1</accession>
<dbReference type="Proteomes" id="UP000663836">
    <property type="component" value="Unassembled WGS sequence"/>
</dbReference>
<reference evidence="1" key="1">
    <citation type="submission" date="2021-02" db="EMBL/GenBank/DDBJ databases">
        <authorList>
            <person name="Nowell W R."/>
        </authorList>
    </citation>
    <scope>NUCLEOTIDE SEQUENCE</scope>
</reference>
<name>A0A820DHR1_9BILA</name>
<protein>
    <submittedName>
        <fullName evidence="1">Uncharacterized protein</fullName>
    </submittedName>
</protein>